<evidence type="ECO:0000313" key="2">
    <source>
        <dbReference type="EMBL" id="CAG6679198.1"/>
    </source>
</evidence>
<sequence>MASFILAALLLGNVCICICTLEAQDVKTDQEKSQNLITDQEVKTEKVKTQGVKARAADTQTNPSANIELSGARNPLPSSTSRLDLLYERRSKYKNVIVYGYPEQSIENIMRTVDQIGRKLGIDRPLSFVKHAFRINNNREKNTSRSIIIILTSHHARVKWLTSYRKRKLWSEKWYLNEQLTKGALALAIETKKWATERNFKNVWTWNDRIWLRRNESGVRELVIDLDHLSKLKTKT</sequence>
<dbReference type="AlphaFoldDB" id="A0A8D8X0B2"/>
<reference evidence="2" key="1">
    <citation type="submission" date="2021-05" db="EMBL/GenBank/DDBJ databases">
        <authorList>
            <person name="Alioto T."/>
            <person name="Alioto T."/>
            <person name="Gomez Garrido J."/>
        </authorList>
    </citation>
    <scope>NUCLEOTIDE SEQUENCE</scope>
</reference>
<organism evidence="2">
    <name type="scientific">Cacopsylla melanoneura</name>
    <dbReference type="NCBI Taxonomy" id="428564"/>
    <lineage>
        <taxon>Eukaryota</taxon>
        <taxon>Metazoa</taxon>
        <taxon>Ecdysozoa</taxon>
        <taxon>Arthropoda</taxon>
        <taxon>Hexapoda</taxon>
        <taxon>Insecta</taxon>
        <taxon>Pterygota</taxon>
        <taxon>Neoptera</taxon>
        <taxon>Paraneoptera</taxon>
        <taxon>Hemiptera</taxon>
        <taxon>Sternorrhyncha</taxon>
        <taxon>Psylloidea</taxon>
        <taxon>Psyllidae</taxon>
        <taxon>Psyllinae</taxon>
        <taxon>Cacopsylla</taxon>
    </lineage>
</organism>
<feature type="chain" id="PRO_5034066091" evidence="1">
    <location>
        <begin position="24"/>
        <end position="236"/>
    </location>
</feature>
<proteinExistence type="predicted"/>
<protein>
    <submittedName>
        <fullName evidence="2">Uncharacterized protein</fullName>
    </submittedName>
</protein>
<accession>A0A8D8X0B2</accession>
<keyword evidence="1" id="KW-0732">Signal</keyword>
<evidence type="ECO:0000256" key="1">
    <source>
        <dbReference type="SAM" id="SignalP"/>
    </source>
</evidence>
<dbReference type="EMBL" id="HBUF01248319">
    <property type="protein sequence ID" value="CAG6679198.1"/>
    <property type="molecule type" value="Transcribed_RNA"/>
</dbReference>
<name>A0A8D8X0B2_9HEMI</name>
<feature type="signal peptide" evidence="1">
    <location>
        <begin position="1"/>
        <end position="23"/>
    </location>
</feature>